<evidence type="ECO:0000259" key="6">
    <source>
        <dbReference type="PROSITE" id="PS50968"/>
    </source>
</evidence>
<dbReference type="InterPro" id="IPR004167">
    <property type="entry name" value="PSBD"/>
</dbReference>
<evidence type="ECO:0000256" key="1">
    <source>
        <dbReference type="ARBA" id="ARBA00001938"/>
    </source>
</evidence>
<evidence type="ECO:0000256" key="5">
    <source>
        <dbReference type="SAM" id="MobiDB-lite"/>
    </source>
</evidence>
<dbReference type="EMBL" id="JAENHP010000001">
    <property type="protein sequence ID" value="MBM2614471.1"/>
    <property type="molecule type" value="Genomic_DNA"/>
</dbReference>
<evidence type="ECO:0000313" key="9">
    <source>
        <dbReference type="Proteomes" id="UP000632138"/>
    </source>
</evidence>
<proteinExistence type="inferred from homology"/>
<dbReference type="Proteomes" id="UP000632138">
    <property type="component" value="Unassembled WGS sequence"/>
</dbReference>
<dbReference type="InterPro" id="IPR023213">
    <property type="entry name" value="CAT-like_dom_sf"/>
</dbReference>
<reference evidence="8 9" key="1">
    <citation type="submission" date="2021-01" db="EMBL/GenBank/DDBJ databases">
        <title>Actinoplanes sp. nov. LDG1-06 isolated from lichen.</title>
        <authorList>
            <person name="Saeng-In P."/>
            <person name="Phongsopitanun W."/>
            <person name="Kanchanasin P."/>
            <person name="Yuki M."/>
            <person name="Kudo T."/>
            <person name="Ohkuma M."/>
            <person name="Tanasupawat S."/>
        </authorList>
    </citation>
    <scope>NUCLEOTIDE SEQUENCE [LARGE SCALE GENOMIC DNA]</scope>
    <source>
        <strain evidence="8 9">LDG1-06</strain>
    </source>
</reference>
<keyword evidence="3 4" id="KW-0450">Lipoyl</keyword>
<gene>
    <name evidence="8" type="ORF">JIG36_02715</name>
</gene>
<feature type="domain" description="Lipoyl-binding" evidence="6">
    <location>
        <begin position="1"/>
        <end position="71"/>
    </location>
</feature>
<evidence type="ECO:0000313" key="8">
    <source>
        <dbReference type="EMBL" id="MBM2614471.1"/>
    </source>
</evidence>
<dbReference type="InterPro" id="IPR003016">
    <property type="entry name" value="2-oxoA_DH_lipoyl-BS"/>
</dbReference>
<dbReference type="PROSITE" id="PS50968">
    <property type="entry name" value="BIOTINYL_LIPOYL"/>
    <property type="match status" value="1"/>
</dbReference>
<comment type="cofactor">
    <cofactor evidence="1 4">
        <name>(R)-lipoate</name>
        <dbReference type="ChEBI" id="CHEBI:83088"/>
    </cofactor>
</comment>
<dbReference type="PROSITE" id="PS51826">
    <property type="entry name" value="PSBD"/>
    <property type="match status" value="1"/>
</dbReference>
<dbReference type="Gene3D" id="4.10.320.10">
    <property type="entry name" value="E3-binding domain"/>
    <property type="match status" value="1"/>
</dbReference>
<dbReference type="PANTHER" id="PTHR23151:SF90">
    <property type="entry name" value="DIHYDROLIPOYLLYSINE-RESIDUE ACETYLTRANSFERASE COMPONENT OF PYRUVATE DEHYDROGENASE COMPLEX, MITOCHONDRIAL-RELATED"/>
    <property type="match status" value="1"/>
</dbReference>
<dbReference type="SUPFAM" id="SSF51230">
    <property type="entry name" value="Single hybrid motif"/>
    <property type="match status" value="1"/>
</dbReference>
<accession>A0ABS2A3Q2</accession>
<evidence type="ECO:0000256" key="3">
    <source>
        <dbReference type="ARBA" id="ARBA00022823"/>
    </source>
</evidence>
<dbReference type="PANTHER" id="PTHR23151">
    <property type="entry name" value="DIHYDROLIPOAMIDE ACETYL/SUCCINYL-TRANSFERASE-RELATED"/>
    <property type="match status" value="1"/>
</dbReference>
<evidence type="ECO:0000259" key="7">
    <source>
        <dbReference type="PROSITE" id="PS51826"/>
    </source>
</evidence>
<dbReference type="EC" id="2.3.1.-" evidence="4"/>
<dbReference type="InterPro" id="IPR000089">
    <property type="entry name" value="Biotin_lipoyl"/>
</dbReference>
<dbReference type="Pfam" id="PF02817">
    <property type="entry name" value="E3_binding"/>
    <property type="match status" value="1"/>
</dbReference>
<dbReference type="Pfam" id="PF00364">
    <property type="entry name" value="Biotin_lipoyl"/>
    <property type="match status" value="1"/>
</dbReference>
<keyword evidence="9" id="KW-1185">Reference proteome</keyword>
<organism evidence="8 9">
    <name type="scientific">Paractinoplanes ovalisporus</name>
    <dbReference type="NCBI Taxonomy" id="2810368"/>
    <lineage>
        <taxon>Bacteria</taxon>
        <taxon>Bacillati</taxon>
        <taxon>Actinomycetota</taxon>
        <taxon>Actinomycetes</taxon>
        <taxon>Micromonosporales</taxon>
        <taxon>Micromonosporaceae</taxon>
        <taxon>Paractinoplanes</taxon>
    </lineage>
</organism>
<dbReference type="SUPFAM" id="SSF52777">
    <property type="entry name" value="CoA-dependent acyltransferases"/>
    <property type="match status" value="1"/>
</dbReference>
<keyword evidence="4" id="KW-0808">Transferase</keyword>
<sequence>MPEISANMIEAVLNEWPVAENTAFAAGDPIATVETDKAVVDVPAESDGVLVRFLIEPGKAVSVGTPMAVLAAPGEVIDDVDALVQRLVGGSPPTADEPTPAGAREVTQDAEPAAQLDAAEAGNVAGQRIFASPLARRLARDNGFRVEDLRGTGPNGRIVRDDVRRAVAAREAAGSTEPAAASTVAGADVISPAGAGAGAVVAGAGYDEVPHTRMRRAIATRLAQAARETPVFTIRGSARVDALLALRAELNANAGVKISVNDLVVAAAARTHAAIPEMNAVWTESAVRRFHDVDVSVAVATENGLVTPVVRGAQRLTVSALASVSADLVGRARDGKLRQDELEGGTLTVTNLGVFGTEEFSAVINPPQAAILAVGAARPEAVAVDGQLGVATVLRVTLSVDHRPVDGALAARWMAHFLGLLEAPVRILV</sequence>
<dbReference type="InterPro" id="IPR001078">
    <property type="entry name" value="2-oxoacid_DH_actylTfrase"/>
</dbReference>
<dbReference type="InterPro" id="IPR011053">
    <property type="entry name" value="Single_hybrid_motif"/>
</dbReference>
<dbReference type="CDD" id="cd06849">
    <property type="entry name" value="lipoyl_domain"/>
    <property type="match status" value="1"/>
</dbReference>
<keyword evidence="4" id="KW-0012">Acyltransferase</keyword>
<evidence type="ECO:0000256" key="2">
    <source>
        <dbReference type="ARBA" id="ARBA00007317"/>
    </source>
</evidence>
<dbReference type="InterPro" id="IPR045257">
    <property type="entry name" value="E2/Pdx1"/>
</dbReference>
<evidence type="ECO:0000256" key="4">
    <source>
        <dbReference type="RuleBase" id="RU003423"/>
    </source>
</evidence>
<dbReference type="SUPFAM" id="SSF47005">
    <property type="entry name" value="Peripheral subunit-binding domain of 2-oxo acid dehydrogenase complex"/>
    <property type="match status" value="1"/>
</dbReference>
<dbReference type="RefSeq" id="WP_203374360.1">
    <property type="nucleotide sequence ID" value="NZ_JAENHP010000001.1"/>
</dbReference>
<dbReference type="Gene3D" id="2.40.50.100">
    <property type="match status" value="1"/>
</dbReference>
<name>A0ABS2A3Q2_9ACTN</name>
<dbReference type="Gene3D" id="3.30.559.10">
    <property type="entry name" value="Chloramphenicol acetyltransferase-like domain"/>
    <property type="match status" value="1"/>
</dbReference>
<comment type="similarity">
    <text evidence="2 4">Belongs to the 2-oxoacid dehydrogenase family.</text>
</comment>
<feature type="domain" description="Peripheral subunit-binding (PSBD)" evidence="7">
    <location>
        <begin position="130"/>
        <end position="167"/>
    </location>
</feature>
<comment type="caution">
    <text evidence="8">The sequence shown here is derived from an EMBL/GenBank/DDBJ whole genome shotgun (WGS) entry which is preliminary data.</text>
</comment>
<protein>
    <recommendedName>
        <fullName evidence="4">Dihydrolipoamide acetyltransferase component of pyruvate dehydrogenase complex</fullName>
        <ecNumber evidence="4">2.3.1.-</ecNumber>
    </recommendedName>
</protein>
<dbReference type="InterPro" id="IPR036625">
    <property type="entry name" value="E3-bd_dom_sf"/>
</dbReference>
<feature type="region of interest" description="Disordered" evidence="5">
    <location>
        <begin position="88"/>
        <end position="109"/>
    </location>
</feature>
<dbReference type="Pfam" id="PF00198">
    <property type="entry name" value="2-oxoacid_dh"/>
    <property type="match status" value="1"/>
</dbReference>
<dbReference type="PROSITE" id="PS00189">
    <property type="entry name" value="LIPOYL"/>
    <property type="match status" value="1"/>
</dbReference>